<dbReference type="PROSITE" id="PS51682">
    <property type="entry name" value="SAM_OMT_I"/>
    <property type="match status" value="1"/>
</dbReference>
<gene>
    <name evidence="4" type="ORF">FE784_15450</name>
</gene>
<keyword evidence="1 4" id="KW-0489">Methyltransferase</keyword>
<evidence type="ECO:0000313" key="5">
    <source>
        <dbReference type="Proteomes" id="UP000307943"/>
    </source>
</evidence>
<dbReference type="InterPro" id="IPR002935">
    <property type="entry name" value="SAM_O-MeTrfase"/>
</dbReference>
<dbReference type="Gene3D" id="3.40.50.150">
    <property type="entry name" value="Vaccinia Virus protein VP39"/>
    <property type="match status" value="1"/>
</dbReference>
<accession>A0A5C4T8Y6</accession>
<dbReference type="GO" id="GO:0008171">
    <property type="term" value="F:O-methyltransferase activity"/>
    <property type="evidence" value="ECO:0007669"/>
    <property type="project" value="InterPro"/>
</dbReference>
<dbReference type="SUPFAM" id="SSF53335">
    <property type="entry name" value="S-adenosyl-L-methionine-dependent methyltransferases"/>
    <property type="match status" value="1"/>
</dbReference>
<evidence type="ECO:0000256" key="3">
    <source>
        <dbReference type="ARBA" id="ARBA00022691"/>
    </source>
</evidence>
<sequence length="220" mass="23974">MEDRYFQTADRYVESLYETDADLERVNEAIRQHGMPEISVAPGYGRLLTMLVRLSGAKRLLEIGALGGYSGICLARGLSRGGKLTSLELKDEFASVAKANLTAAGFGDVVEYRIGEALDSLERLGEEGASFDFFFIDADKGNYVRYLDWAIRLAAPGALIVGDNALLHGKTMDPDAKGSSVVVMREFNSRIATDPRLESTILPAYDGLCIARVKAQPSQT</sequence>
<dbReference type="PANTHER" id="PTHR10509:SF14">
    <property type="entry name" value="CAFFEOYL-COA O-METHYLTRANSFERASE 3-RELATED"/>
    <property type="match status" value="1"/>
</dbReference>
<dbReference type="RefSeq" id="WP_139603105.1">
    <property type="nucleotide sequence ID" value="NZ_VDCQ01000019.1"/>
</dbReference>
<dbReference type="Proteomes" id="UP000307943">
    <property type="component" value="Unassembled WGS sequence"/>
</dbReference>
<dbReference type="Pfam" id="PF01596">
    <property type="entry name" value="Methyltransf_3"/>
    <property type="match status" value="1"/>
</dbReference>
<protein>
    <submittedName>
        <fullName evidence="4">O-methyltransferase</fullName>
    </submittedName>
</protein>
<dbReference type="EMBL" id="VDCQ01000019">
    <property type="protein sequence ID" value="TNJ65412.1"/>
    <property type="molecule type" value="Genomic_DNA"/>
</dbReference>
<dbReference type="InterPro" id="IPR050362">
    <property type="entry name" value="Cation-dep_OMT"/>
</dbReference>
<dbReference type="GO" id="GO:0032259">
    <property type="term" value="P:methylation"/>
    <property type="evidence" value="ECO:0007669"/>
    <property type="project" value="UniProtKB-KW"/>
</dbReference>
<keyword evidence="5" id="KW-1185">Reference proteome</keyword>
<dbReference type="PANTHER" id="PTHR10509">
    <property type="entry name" value="O-METHYLTRANSFERASE-RELATED"/>
    <property type="match status" value="1"/>
</dbReference>
<reference evidence="4 5" key="1">
    <citation type="submission" date="2019-05" db="EMBL/GenBank/DDBJ databases">
        <title>We sequenced the genome of Paenibacillus hemerocallicola KCTC 33185 for further insight into its adaptation and study the phylogeny of Paenibacillus.</title>
        <authorList>
            <person name="Narsing Rao M.P."/>
        </authorList>
    </citation>
    <scope>NUCLEOTIDE SEQUENCE [LARGE SCALE GENOMIC DNA]</scope>
    <source>
        <strain evidence="4 5">KCTC 33185</strain>
    </source>
</reference>
<keyword evidence="3" id="KW-0949">S-adenosyl-L-methionine</keyword>
<evidence type="ECO:0000256" key="2">
    <source>
        <dbReference type="ARBA" id="ARBA00022679"/>
    </source>
</evidence>
<dbReference type="InterPro" id="IPR029063">
    <property type="entry name" value="SAM-dependent_MTases_sf"/>
</dbReference>
<evidence type="ECO:0000313" key="4">
    <source>
        <dbReference type="EMBL" id="TNJ65412.1"/>
    </source>
</evidence>
<name>A0A5C4T8Y6_9BACL</name>
<keyword evidence="2 4" id="KW-0808">Transferase</keyword>
<dbReference type="OrthoDB" id="9799672at2"/>
<comment type="caution">
    <text evidence="4">The sequence shown here is derived from an EMBL/GenBank/DDBJ whole genome shotgun (WGS) entry which is preliminary data.</text>
</comment>
<proteinExistence type="predicted"/>
<dbReference type="GO" id="GO:0008757">
    <property type="term" value="F:S-adenosylmethionine-dependent methyltransferase activity"/>
    <property type="evidence" value="ECO:0007669"/>
    <property type="project" value="TreeGrafter"/>
</dbReference>
<organism evidence="4 5">
    <name type="scientific">Paenibacillus hemerocallicola</name>
    <dbReference type="NCBI Taxonomy" id="1172614"/>
    <lineage>
        <taxon>Bacteria</taxon>
        <taxon>Bacillati</taxon>
        <taxon>Bacillota</taxon>
        <taxon>Bacilli</taxon>
        <taxon>Bacillales</taxon>
        <taxon>Paenibacillaceae</taxon>
        <taxon>Paenibacillus</taxon>
    </lineage>
</organism>
<evidence type="ECO:0000256" key="1">
    <source>
        <dbReference type="ARBA" id="ARBA00022603"/>
    </source>
</evidence>
<dbReference type="AlphaFoldDB" id="A0A5C4T8Y6"/>